<dbReference type="Gene3D" id="3.40.50.880">
    <property type="match status" value="1"/>
</dbReference>
<dbReference type="EMBL" id="JYGE01000007">
    <property type="protein sequence ID" value="PSJ30843.1"/>
    <property type="molecule type" value="Genomic_DNA"/>
</dbReference>
<dbReference type="InterPro" id="IPR006287">
    <property type="entry name" value="DJ-1"/>
</dbReference>
<dbReference type="GO" id="GO:0005737">
    <property type="term" value="C:cytoplasm"/>
    <property type="evidence" value="ECO:0007669"/>
    <property type="project" value="TreeGrafter"/>
</dbReference>
<dbReference type="Proteomes" id="UP000241434">
    <property type="component" value="Unassembled WGS sequence"/>
</dbReference>
<accession>A0A2P7PYQ5</accession>
<dbReference type="RefSeq" id="WP_106777332.1">
    <property type="nucleotide sequence ID" value="NZ_JYGE01000007.1"/>
</dbReference>
<dbReference type="InterPro" id="IPR050325">
    <property type="entry name" value="Prot/Nucl_acid_deglycase"/>
</dbReference>
<protein>
    <recommendedName>
        <fullName evidence="1">DJ-1/PfpI domain-containing protein</fullName>
    </recommendedName>
</protein>
<sequence length="186" mass="20599">MSKIMILLPNGYEEIEALTVVDFCRRAGIEVDMVSITNNLETKGDHDIIIKADKLLEDVNIGNYDGVVTPGGYPGTMMLKDNSNVLELLKMFFDEKKLVASICASPLVLKAAGVSEHIEGTIFPGLEDQMNFKKFKKEPVVVYKNVITSRGPATATLFAYSIIEYLAGKEMADKIKEETLADYIIK</sequence>
<dbReference type="NCBIfam" id="TIGR01383">
    <property type="entry name" value="not_thiJ"/>
    <property type="match status" value="1"/>
</dbReference>
<dbReference type="PANTHER" id="PTHR48094">
    <property type="entry name" value="PROTEIN/NUCLEIC ACID DEGLYCASE DJ-1-RELATED"/>
    <property type="match status" value="1"/>
</dbReference>
<dbReference type="CDD" id="cd03135">
    <property type="entry name" value="GATase1_DJ-1"/>
    <property type="match status" value="1"/>
</dbReference>
<dbReference type="AlphaFoldDB" id="A0A2P7PYQ5"/>
<dbReference type="OrthoDB" id="9800516at2"/>
<name>A0A2P7PYQ5_9FIRM</name>
<proteinExistence type="predicted"/>
<evidence type="ECO:0000259" key="1">
    <source>
        <dbReference type="Pfam" id="PF01965"/>
    </source>
</evidence>
<dbReference type="PANTHER" id="PTHR48094:SF12">
    <property type="entry name" value="PARKINSON DISEASE PROTEIN 7 HOMOLOG"/>
    <property type="match status" value="1"/>
</dbReference>
<organism evidence="2 3">
    <name type="scientific">Peptostreptococcus russellii</name>
    <dbReference type="NCBI Taxonomy" id="215200"/>
    <lineage>
        <taxon>Bacteria</taxon>
        <taxon>Bacillati</taxon>
        <taxon>Bacillota</taxon>
        <taxon>Clostridia</taxon>
        <taxon>Peptostreptococcales</taxon>
        <taxon>Peptostreptococcaceae</taxon>
        <taxon>Peptostreptococcus</taxon>
    </lineage>
</organism>
<keyword evidence="3" id="KW-1185">Reference proteome</keyword>
<reference evidence="2" key="1">
    <citation type="thesis" date="2015" institute="Rutgers" country="The State University of New Jersey, 14 College Farm Rd., New Brunswick, NJ, USA">
        <title>Ammonia toxicity in bacteria and its implications for treatment of and resource recovery from highly nitrogenous organic wastes.</title>
        <authorList>
            <person name="Luther A.K."/>
        </authorList>
    </citation>
    <scope>NUCLEOTIDE SEQUENCE</scope>
    <source>
        <strain evidence="2">RT-10B</strain>
    </source>
</reference>
<dbReference type="InterPro" id="IPR029062">
    <property type="entry name" value="Class_I_gatase-like"/>
</dbReference>
<comment type="caution">
    <text evidence="2">The sequence shown here is derived from an EMBL/GenBank/DDBJ whole genome shotgun (WGS) entry which is preliminary data.</text>
</comment>
<dbReference type="SUPFAM" id="SSF52317">
    <property type="entry name" value="Class I glutamine amidotransferase-like"/>
    <property type="match status" value="1"/>
</dbReference>
<gene>
    <name evidence="2" type="ORF">UF10_08235</name>
</gene>
<evidence type="ECO:0000313" key="2">
    <source>
        <dbReference type="EMBL" id="PSJ30843.1"/>
    </source>
</evidence>
<evidence type="ECO:0000313" key="3">
    <source>
        <dbReference type="Proteomes" id="UP000241434"/>
    </source>
</evidence>
<feature type="domain" description="DJ-1/PfpI" evidence="1">
    <location>
        <begin position="3"/>
        <end position="164"/>
    </location>
</feature>
<dbReference type="InterPro" id="IPR002818">
    <property type="entry name" value="DJ-1/PfpI"/>
</dbReference>
<dbReference type="Pfam" id="PF01965">
    <property type="entry name" value="DJ-1_PfpI"/>
    <property type="match status" value="1"/>
</dbReference>